<dbReference type="Proteomes" id="UP001316803">
    <property type="component" value="Unassembled WGS sequence"/>
</dbReference>
<name>A0AAN8EQP3_9EURO</name>
<dbReference type="EMBL" id="JAKLMC020000017">
    <property type="protein sequence ID" value="KAK5951931.1"/>
    <property type="molecule type" value="Genomic_DNA"/>
</dbReference>
<accession>A0AAN8EQP3</accession>
<dbReference type="AlphaFoldDB" id="A0AAN8EQP3"/>
<protein>
    <submittedName>
        <fullName evidence="1">Uncharacterized protein</fullName>
    </submittedName>
</protein>
<evidence type="ECO:0000313" key="2">
    <source>
        <dbReference type="Proteomes" id="UP001316803"/>
    </source>
</evidence>
<sequence length="66" mass="7194">MAPSTPAIAPKARDYQLNYIDASVGASPRKDDVGPPLRKLGATVAGSSQVRVYHMMDSELEYFEHS</sequence>
<organism evidence="1 2">
    <name type="scientific">Knufia fluminis</name>
    <dbReference type="NCBI Taxonomy" id="191047"/>
    <lineage>
        <taxon>Eukaryota</taxon>
        <taxon>Fungi</taxon>
        <taxon>Dikarya</taxon>
        <taxon>Ascomycota</taxon>
        <taxon>Pezizomycotina</taxon>
        <taxon>Eurotiomycetes</taxon>
        <taxon>Chaetothyriomycetidae</taxon>
        <taxon>Chaetothyriales</taxon>
        <taxon>Trichomeriaceae</taxon>
        <taxon>Knufia</taxon>
    </lineage>
</organism>
<gene>
    <name evidence="1" type="ORF">OHC33_006817</name>
</gene>
<evidence type="ECO:0000313" key="1">
    <source>
        <dbReference type="EMBL" id="KAK5951931.1"/>
    </source>
</evidence>
<comment type="caution">
    <text evidence="1">The sequence shown here is derived from an EMBL/GenBank/DDBJ whole genome shotgun (WGS) entry which is preliminary data.</text>
</comment>
<reference evidence="1 2" key="1">
    <citation type="submission" date="2022-12" db="EMBL/GenBank/DDBJ databases">
        <title>Genomic features and morphological characterization of a novel Knufia sp. strain isolated from spacecraft assembly facility.</title>
        <authorList>
            <person name="Teixeira M."/>
            <person name="Chander A.M."/>
            <person name="Stajich J.E."/>
            <person name="Venkateswaran K."/>
        </authorList>
    </citation>
    <scope>NUCLEOTIDE SEQUENCE [LARGE SCALE GENOMIC DNA]</scope>
    <source>
        <strain evidence="1 2">FJI-L2-BK-P2</strain>
    </source>
</reference>
<keyword evidence="2" id="KW-1185">Reference proteome</keyword>
<proteinExistence type="predicted"/>